<feature type="compositionally biased region" description="Low complexity" evidence="1">
    <location>
        <begin position="61"/>
        <end position="78"/>
    </location>
</feature>
<dbReference type="InterPro" id="IPR013898">
    <property type="entry name" value="Atg43"/>
</dbReference>
<dbReference type="PANTHER" id="PTHR38699:SF1">
    <property type="entry name" value="MITOPHAGY RECEPTOR ATG43"/>
    <property type="match status" value="1"/>
</dbReference>
<dbReference type="HOGENOM" id="CLU_1469035_0_0_1"/>
<evidence type="ECO:0000313" key="2">
    <source>
        <dbReference type="EMBL" id="EEB08289.1"/>
    </source>
</evidence>
<protein>
    <submittedName>
        <fullName evidence="2">DUF1770 family protein</fullName>
    </submittedName>
</protein>
<keyword evidence="4" id="KW-1185">Reference proteome</keyword>
<gene>
    <name evidence="3" type="primary">atg43</name>
    <name evidence="2" type="ORF">SJAG_03435</name>
</gene>
<dbReference type="RefSeq" id="XP_002174582.1">
    <property type="nucleotide sequence ID" value="XM_002174546.1"/>
</dbReference>
<dbReference type="JaponicusDB" id="SJAG_03435">
    <property type="gene designation" value="atg43"/>
</dbReference>
<dbReference type="EMBL" id="KE651167">
    <property type="protein sequence ID" value="EEB08289.1"/>
    <property type="molecule type" value="Genomic_DNA"/>
</dbReference>
<dbReference type="OrthoDB" id="2430343at2759"/>
<organism evidence="2 4">
    <name type="scientific">Schizosaccharomyces japonicus (strain yFS275 / FY16936)</name>
    <name type="common">Fission yeast</name>
    <dbReference type="NCBI Taxonomy" id="402676"/>
    <lineage>
        <taxon>Eukaryota</taxon>
        <taxon>Fungi</taxon>
        <taxon>Dikarya</taxon>
        <taxon>Ascomycota</taxon>
        <taxon>Taphrinomycotina</taxon>
        <taxon>Schizosaccharomycetes</taxon>
        <taxon>Schizosaccharomycetales</taxon>
        <taxon>Schizosaccharomycetaceae</taxon>
        <taxon>Schizosaccharomyces</taxon>
    </lineage>
</organism>
<name>B6K482_SCHJY</name>
<dbReference type="eggNOG" id="ENOG502SAKD">
    <property type="taxonomic scope" value="Eukaryota"/>
</dbReference>
<dbReference type="VEuPathDB" id="FungiDB:SJAG_03435"/>
<accession>B6K482</accession>
<dbReference type="GO" id="GO:0000423">
    <property type="term" value="P:mitophagy"/>
    <property type="evidence" value="ECO:0007669"/>
    <property type="project" value="InterPro"/>
</dbReference>
<dbReference type="AlphaFoldDB" id="B6K482"/>
<sequence>MTELSDSGILAGYEIIDVDQVHEYNVQDYTDTSPSTSSPLTPASFAYMSSSTILNQNASAENVSPSESESDSSVAIEVQQPKDLTKNDSVFVYDEQPEYVTPPIPDLRFQSTYYASLEKAHGNIWLITMITLRDHAIYPFLSGSMWVLLRYAFRSLGLQTLGHRFGLMLRRVFASLGATVWKRR</sequence>
<dbReference type="STRING" id="402676.B6K482"/>
<dbReference type="Pfam" id="PF08589">
    <property type="entry name" value="ATG43"/>
    <property type="match status" value="1"/>
</dbReference>
<reference evidence="2 4" key="1">
    <citation type="journal article" date="2011" name="Science">
        <title>Comparative functional genomics of the fission yeasts.</title>
        <authorList>
            <person name="Rhind N."/>
            <person name="Chen Z."/>
            <person name="Yassour M."/>
            <person name="Thompson D.A."/>
            <person name="Haas B.J."/>
            <person name="Habib N."/>
            <person name="Wapinski I."/>
            <person name="Roy S."/>
            <person name="Lin M.F."/>
            <person name="Heiman D.I."/>
            <person name="Young S.K."/>
            <person name="Furuya K."/>
            <person name="Guo Y."/>
            <person name="Pidoux A."/>
            <person name="Chen H.M."/>
            <person name="Robbertse B."/>
            <person name="Goldberg J.M."/>
            <person name="Aoki K."/>
            <person name="Bayne E.H."/>
            <person name="Berlin A.M."/>
            <person name="Desjardins C.A."/>
            <person name="Dobbs E."/>
            <person name="Dukaj L."/>
            <person name="Fan L."/>
            <person name="FitzGerald M.G."/>
            <person name="French C."/>
            <person name="Gujja S."/>
            <person name="Hansen K."/>
            <person name="Keifenheim D."/>
            <person name="Levin J.Z."/>
            <person name="Mosher R.A."/>
            <person name="Mueller C.A."/>
            <person name="Pfiffner J."/>
            <person name="Priest M."/>
            <person name="Russ C."/>
            <person name="Smialowska A."/>
            <person name="Swoboda P."/>
            <person name="Sykes S.M."/>
            <person name="Vaughn M."/>
            <person name="Vengrova S."/>
            <person name="Yoder R."/>
            <person name="Zeng Q."/>
            <person name="Allshire R."/>
            <person name="Baulcombe D."/>
            <person name="Birren B.W."/>
            <person name="Brown W."/>
            <person name="Ekwall K."/>
            <person name="Kellis M."/>
            <person name="Leatherwood J."/>
            <person name="Levin H."/>
            <person name="Margalit H."/>
            <person name="Martienssen R."/>
            <person name="Nieduszynski C.A."/>
            <person name="Spatafora J.W."/>
            <person name="Friedman N."/>
            <person name="Dalgaard J.Z."/>
            <person name="Baumann P."/>
            <person name="Niki H."/>
            <person name="Regev A."/>
            <person name="Nusbaum C."/>
        </authorList>
    </citation>
    <scope>NUCLEOTIDE SEQUENCE [LARGE SCALE GENOMIC DNA]</scope>
    <source>
        <strain evidence="4">yFS275 / FY16936</strain>
    </source>
</reference>
<feature type="region of interest" description="Disordered" evidence="1">
    <location>
        <begin position="58"/>
        <end position="79"/>
    </location>
</feature>
<dbReference type="GO" id="GO:0140580">
    <property type="term" value="F:mitochondrion autophagosome adaptor activity"/>
    <property type="evidence" value="ECO:0007669"/>
    <property type="project" value="InterPro"/>
</dbReference>
<evidence type="ECO:0000313" key="3">
    <source>
        <dbReference type="JaponicusDB" id="SJAG_03435"/>
    </source>
</evidence>
<evidence type="ECO:0000256" key="1">
    <source>
        <dbReference type="SAM" id="MobiDB-lite"/>
    </source>
</evidence>
<evidence type="ECO:0000313" key="4">
    <source>
        <dbReference type="Proteomes" id="UP000001744"/>
    </source>
</evidence>
<dbReference type="GeneID" id="7051633"/>
<proteinExistence type="predicted"/>
<dbReference type="Proteomes" id="UP000001744">
    <property type="component" value="Unassembled WGS sequence"/>
</dbReference>
<dbReference type="PANTHER" id="PTHR38699">
    <property type="entry name" value="CHROMOSOME 1, WHOLE GENOME SHOTGUN SEQUENCE"/>
    <property type="match status" value="1"/>
</dbReference>